<comment type="caution">
    <text evidence="6">The sequence shown here is derived from an EMBL/GenBank/DDBJ whole genome shotgun (WGS) entry which is preliminary data.</text>
</comment>
<gene>
    <name evidence="6" type="ORF">C8A05DRAFT_31225</name>
</gene>
<reference evidence="6" key="2">
    <citation type="submission" date="2023-05" db="EMBL/GenBank/DDBJ databases">
        <authorList>
            <consortium name="Lawrence Berkeley National Laboratory"/>
            <person name="Steindorff A."/>
            <person name="Hensen N."/>
            <person name="Bonometti L."/>
            <person name="Westerberg I."/>
            <person name="Brannstrom I.O."/>
            <person name="Guillou S."/>
            <person name="Cros-Aarteil S."/>
            <person name="Calhoun S."/>
            <person name="Haridas S."/>
            <person name="Kuo A."/>
            <person name="Mondo S."/>
            <person name="Pangilinan J."/>
            <person name="Riley R."/>
            <person name="Labutti K."/>
            <person name="Andreopoulos B."/>
            <person name="Lipzen A."/>
            <person name="Chen C."/>
            <person name="Yanf M."/>
            <person name="Daum C."/>
            <person name="Ng V."/>
            <person name="Clum A."/>
            <person name="Ohm R."/>
            <person name="Martin F."/>
            <person name="Silar P."/>
            <person name="Natvig D."/>
            <person name="Lalanne C."/>
            <person name="Gautier V."/>
            <person name="Ament-Velasquez S.L."/>
            <person name="Kruys A."/>
            <person name="Hutchinson M.I."/>
            <person name="Powell A.J."/>
            <person name="Barry K."/>
            <person name="Miller A.N."/>
            <person name="Grigoriev I.V."/>
            <person name="Debuchy R."/>
            <person name="Gladieux P."/>
            <person name="Thoren M.H."/>
            <person name="Johannesson H."/>
        </authorList>
    </citation>
    <scope>NUCLEOTIDE SEQUENCE</scope>
    <source>
        <strain evidence="6">CBS 103.79</strain>
    </source>
</reference>
<evidence type="ECO:0000256" key="3">
    <source>
        <dbReference type="ARBA" id="ARBA00022989"/>
    </source>
</evidence>
<dbReference type="GO" id="GO:0004364">
    <property type="term" value="F:glutathione transferase activity"/>
    <property type="evidence" value="ECO:0007669"/>
    <property type="project" value="TreeGrafter"/>
</dbReference>
<evidence type="ECO:0000313" key="6">
    <source>
        <dbReference type="EMBL" id="KAK3904968.1"/>
    </source>
</evidence>
<dbReference type="GO" id="GO:0005783">
    <property type="term" value="C:endoplasmic reticulum"/>
    <property type="evidence" value="ECO:0007669"/>
    <property type="project" value="TreeGrafter"/>
</dbReference>
<evidence type="ECO:0000256" key="1">
    <source>
        <dbReference type="ARBA" id="ARBA00004141"/>
    </source>
</evidence>
<reference evidence="6" key="1">
    <citation type="journal article" date="2023" name="Mol. Phylogenet. Evol.">
        <title>Genome-scale phylogeny and comparative genomics of the fungal order Sordariales.</title>
        <authorList>
            <person name="Hensen N."/>
            <person name="Bonometti L."/>
            <person name="Westerberg I."/>
            <person name="Brannstrom I.O."/>
            <person name="Guillou S."/>
            <person name="Cros-Aarteil S."/>
            <person name="Calhoun S."/>
            <person name="Haridas S."/>
            <person name="Kuo A."/>
            <person name="Mondo S."/>
            <person name="Pangilinan J."/>
            <person name="Riley R."/>
            <person name="LaButti K."/>
            <person name="Andreopoulos B."/>
            <person name="Lipzen A."/>
            <person name="Chen C."/>
            <person name="Yan M."/>
            <person name="Daum C."/>
            <person name="Ng V."/>
            <person name="Clum A."/>
            <person name="Steindorff A."/>
            <person name="Ohm R.A."/>
            <person name="Martin F."/>
            <person name="Silar P."/>
            <person name="Natvig D.O."/>
            <person name="Lalanne C."/>
            <person name="Gautier V."/>
            <person name="Ament-Velasquez S.L."/>
            <person name="Kruys A."/>
            <person name="Hutchinson M.I."/>
            <person name="Powell A.J."/>
            <person name="Barry K."/>
            <person name="Miller A.N."/>
            <person name="Grigoriev I.V."/>
            <person name="Debuchy R."/>
            <person name="Gladieux P."/>
            <person name="Hiltunen Thoren M."/>
            <person name="Johannesson H."/>
        </authorList>
    </citation>
    <scope>NUCLEOTIDE SEQUENCE</scope>
    <source>
        <strain evidence="6">CBS 103.79</strain>
    </source>
</reference>
<protein>
    <recommendedName>
        <fullName evidence="8">Microsomal glutathione S-transferase 3</fullName>
    </recommendedName>
</protein>
<dbReference type="PANTHER" id="PTHR10250:SF26">
    <property type="entry name" value="GLUTATHIONE S-TRANSFERASE 3, MITOCHONDRIAL"/>
    <property type="match status" value="1"/>
</dbReference>
<feature type="transmembrane region" description="Helical" evidence="5">
    <location>
        <begin position="12"/>
        <end position="30"/>
    </location>
</feature>
<dbReference type="InterPro" id="IPR023352">
    <property type="entry name" value="MAPEG-like_dom_sf"/>
</dbReference>
<dbReference type="Gene3D" id="1.20.120.550">
    <property type="entry name" value="Membrane associated eicosanoid/glutathione metabolism-like domain"/>
    <property type="match status" value="1"/>
</dbReference>
<dbReference type="SUPFAM" id="SSF161084">
    <property type="entry name" value="MAPEG domain-like"/>
    <property type="match status" value="1"/>
</dbReference>
<evidence type="ECO:0000256" key="4">
    <source>
        <dbReference type="ARBA" id="ARBA00023136"/>
    </source>
</evidence>
<evidence type="ECO:0008006" key="8">
    <source>
        <dbReference type="Google" id="ProtNLM"/>
    </source>
</evidence>
<sequence>MAITLPNEYGYVLLAASSTFFVNTLHTMLTSSARKKSGIKYPNSYASAEQADKDPKAFAFNCAQRAHNNFTENLTPFLGALLISGLRYPVYAAGLGALWSAGRVMFALGYTSSGPQGRILGSALGALSDIVLKLAAAYTALGFALEW</sequence>
<dbReference type="Proteomes" id="UP001303889">
    <property type="component" value="Unassembled WGS sequence"/>
</dbReference>
<keyword evidence="3 5" id="KW-1133">Transmembrane helix</keyword>
<name>A0AAN6RWE5_9PEZI</name>
<dbReference type="InterPro" id="IPR050997">
    <property type="entry name" value="MAPEG"/>
</dbReference>
<dbReference type="AlphaFoldDB" id="A0AAN6RWE5"/>
<comment type="subcellular location">
    <subcellularLocation>
        <location evidence="1">Membrane</location>
        <topology evidence="1">Multi-pass membrane protein</topology>
    </subcellularLocation>
</comment>
<dbReference type="InterPro" id="IPR001129">
    <property type="entry name" value="Membr-assoc_MAPEG"/>
</dbReference>
<dbReference type="GO" id="GO:0005635">
    <property type="term" value="C:nuclear envelope"/>
    <property type="evidence" value="ECO:0007669"/>
    <property type="project" value="TreeGrafter"/>
</dbReference>
<feature type="transmembrane region" description="Helical" evidence="5">
    <location>
        <begin position="123"/>
        <end position="145"/>
    </location>
</feature>
<accession>A0AAN6RWE5</accession>
<dbReference type="EMBL" id="MU855376">
    <property type="protein sequence ID" value="KAK3904968.1"/>
    <property type="molecule type" value="Genomic_DNA"/>
</dbReference>
<organism evidence="6 7">
    <name type="scientific">Staphylotrichum tortipilum</name>
    <dbReference type="NCBI Taxonomy" id="2831512"/>
    <lineage>
        <taxon>Eukaryota</taxon>
        <taxon>Fungi</taxon>
        <taxon>Dikarya</taxon>
        <taxon>Ascomycota</taxon>
        <taxon>Pezizomycotina</taxon>
        <taxon>Sordariomycetes</taxon>
        <taxon>Sordariomycetidae</taxon>
        <taxon>Sordariales</taxon>
        <taxon>Chaetomiaceae</taxon>
        <taxon>Staphylotrichum</taxon>
    </lineage>
</organism>
<dbReference type="PANTHER" id="PTHR10250">
    <property type="entry name" value="MICROSOMAL GLUTATHIONE S-TRANSFERASE"/>
    <property type="match status" value="1"/>
</dbReference>
<dbReference type="GO" id="GO:0004602">
    <property type="term" value="F:glutathione peroxidase activity"/>
    <property type="evidence" value="ECO:0007669"/>
    <property type="project" value="TreeGrafter"/>
</dbReference>
<dbReference type="Pfam" id="PF01124">
    <property type="entry name" value="MAPEG"/>
    <property type="match status" value="1"/>
</dbReference>
<keyword evidence="7" id="KW-1185">Reference proteome</keyword>
<proteinExistence type="predicted"/>
<dbReference type="GO" id="GO:0016020">
    <property type="term" value="C:membrane"/>
    <property type="evidence" value="ECO:0007669"/>
    <property type="project" value="UniProtKB-SubCell"/>
</dbReference>
<evidence type="ECO:0000256" key="5">
    <source>
        <dbReference type="SAM" id="Phobius"/>
    </source>
</evidence>
<evidence type="ECO:0000256" key="2">
    <source>
        <dbReference type="ARBA" id="ARBA00022692"/>
    </source>
</evidence>
<evidence type="ECO:0000313" key="7">
    <source>
        <dbReference type="Proteomes" id="UP001303889"/>
    </source>
</evidence>
<keyword evidence="2 5" id="KW-0812">Transmembrane</keyword>
<keyword evidence="4 5" id="KW-0472">Membrane</keyword>